<feature type="non-terminal residue" evidence="2">
    <location>
        <position position="1"/>
    </location>
</feature>
<gene>
    <name evidence="2" type="ORF">CUNI_LOCUS12696</name>
</gene>
<proteinExistence type="predicted"/>
<reference evidence="2" key="1">
    <citation type="submission" date="2021-04" db="EMBL/GenBank/DDBJ databases">
        <authorList>
            <consortium name="Molecular Ecology Group"/>
        </authorList>
    </citation>
    <scope>NUCLEOTIDE SEQUENCE</scope>
</reference>
<sequence>THRRGNHSHNMIGATGSRHFNQKRRASLATGTPLPLSLVPNLDRMSEEEESRMGAVTRRRVVDTSDLRTCAILQSRLKELKTYP</sequence>
<accession>A0A8S3ZG69</accession>
<name>A0A8S3ZG69_9EUPU</name>
<comment type="caution">
    <text evidence="2">The sequence shown here is derived from an EMBL/GenBank/DDBJ whole genome shotgun (WGS) entry which is preliminary data.</text>
</comment>
<evidence type="ECO:0000256" key="1">
    <source>
        <dbReference type="SAM" id="MobiDB-lite"/>
    </source>
</evidence>
<feature type="region of interest" description="Disordered" evidence="1">
    <location>
        <begin position="1"/>
        <end position="35"/>
    </location>
</feature>
<evidence type="ECO:0000313" key="2">
    <source>
        <dbReference type="EMBL" id="CAG5127138.1"/>
    </source>
</evidence>
<dbReference type="EMBL" id="CAJHNH020002580">
    <property type="protein sequence ID" value="CAG5127138.1"/>
    <property type="molecule type" value="Genomic_DNA"/>
</dbReference>
<feature type="non-terminal residue" evidence="2">
    <location>
        <position position="84"/>
    </location>
</feature>
<protein>
    <submittedName>
        <fullName evidence="2">Uncharacterized protein</fullName>
    </submittedName>
</protein>
<organism evidence="2 3">
    <name type="scientific">Candidula unifasciata</name>
    <dbReference type="NCBI Taxonomy" id="100452"/>
    <lineage>
        <taxon>Eukaryota</taxon>
        <taxon>Metazoa</taxon>
        <taxon>Spiralia</taxon>
        <taxon>Lophotrochozoa</taxon>
        <taxon>Mollusca</taxon>
        <taxon>Gastropoda</taxon>
        <taxon>Heterobranchia</taxon>
        <taxon>Euthyneura</taxon>
        <taxon>Panpulmonata</taxon>
        <taxon>Eupulmonata</taxon>
        <taxon>Stylommatophora</taxon>
        <taxon>Helicina</taxon>
        <taxon>Helicoidea</taxon>
        <taxon>Geomitridae</taxon>
        <taxon>Candidula</taxon>
    </lineage>
</organism>
<dbReference type="OrthoDB" id="6130753at2759"/>
<keyword evidence="3" id="KW-1185">Reference proteome</keyword>
<evidence type="ECO:0000313" key="3">
    <source>
        <dbReference type="Proteomes" id="UP000678393"/>
    </source>
</evidence>
<dbReference type="Proteomes" id="UP000678393">
    <property type="component" value="Unassembled WGS sequence"/>
</dbReference>
<dbReference type="AlphaFoldDB" id="A0A8S3ZG69"/>